<dbReference type="GO" id="GO:0051603">
    <property type="term" value="P:proteolysis involved in protein catabolic process"/>
    <property type="evidence" value="ECO:0007669"/>
    <property type="project" value="TreeGrafter"/>
</dbReference>
<protein>
    <submittedName>
        <fullName evidence="3">Putative insulysin</fullName>
        <ecNumber evidence="3">3.4.24.56</ecNumber>
    </submittedName>
</protein>
<sequence length="80" mass="9381">MLNVKLRLFVLIAKQPAFHQLRSVEQLGYITALLQRFDTFKLLIQFIIQSAVKGPGHIDLRVEEFLKTFKSKLYEMTNSR</sequence>
<name>A0A2P6S061_ROSCH</name>
<feature type="domain" description="Coenzyme PQQ synthesis protein F-like C-terminal lobe" evidence="2">
    <location>
        <begin position="12"/>
        <end position="79"/>
    </location>
</feature>
<accession>A0A2P6S061</accession>
<dbReference type="GO" id="GO:0043171">
    <property type="term" value="P:peptide catabolic process"/>
    <property type="evidence" value="ECO:0007669"/>
    <property type="project" value="TreeGrafter"/>
</dbReference>
<dbReference type="Gene3D" id="3.30.830.10">
    <property type="entry name" value="Metalloenzyme, LuxS/M16 peptidase-like"/>
    <property type="match status" value="1"/>
</dbReference>
<dbReference type="GO" id="GO:0004222">
    <property type="term" value="F:metalloendopeptidase activity"/>
    <property type="evidence" value="ECO:0007669"/>
    <property type="project" value="UniProtKB-EC"/>
</dbReference>
<dbReference type="InterPro" id="IPR011249">
    <property type="entry name" value="Metalloenz_LuxS/M16"/>
</dbReference>
<evidence type="ECO:0000313" key="3">
    <source>
        <dbReference type="EMBL" id="PRQ52061.1"/>
    </source>
</evidence>
<dbReference type="EC" id="3.4.24.56" evidence="3"/>
<organism evidence="3 4">
    <name type="scientific">Rosa chinensis</name>
    <name type="common">China rose</name>
    <dbReference type="NCBI Taxonomy" id="74649"/>
    <lineage>
        <taxon>Eukaryota</taxon>
        <taxon>Viridiplantae</taxon>
        <taxon>Streptophyta</taxon>
        <taxon>Embryophyta</taxon>
        <taxon>Tracheophyta</taxon>
        <taxon>Spermatophyta</taxon>
        <taxon>Magnoliopsida</taxon>
        <taxon>eudicotyledons</taxon>
        <taxon>Gunneridae</taxon>
        <taxon>Pentapetalae</taxon>
        <taxon>rosids</taxon>
        <taxon>fabids</taxon>
        <taxon>Rosales</taxon>
        <taxon>Rosaceae</taxon>
        <taxon>Rosoideae</taxon>
        <taxon>Rosoideae incertae sedis</taxon>
        <taxon>Rosa</taxon>
    </lineage>
</organism>
<dbReference type="Pfam" id="PF22456">
    <property type="entry name" value="PqqF-like_C_4"/>
    <property type="match status" value="1"/>
</dbReference>
<dbReference type="OMA" id="KMIFLAL"/>
<comment type="caution">
    <text evidence="3">The sequence shown here is derived from an EMBL/GenBank/DDBJ whole genome shotgun (WGS) entry which is preliminary data.</text>
</comment>
<dbReference type="PANTHER" id="PTHR43690">
    <property type="entry name" value="NARDILYSIN"/>
    <property type="match status" value="1"/>
</dbReference>
<keyword evidence="4" id="KW-1185">Reference proteome</keyword>
<dbReference type="PANTHER" id="PTHR43690:SF18">
    <property type="entry name" value="INSULIN-DEGRADING ENZYME-RELATED"/>
    <property type="match status" value="1"/>
</dbReference>
<dbReference type="GO" id="GO:0005829">
    <property type="term" value="C:cytosol"/>
    <property type="evidence" value="ECO:0007669"/>
    <property type="project" value="TreeGrafter"/>
</dbReference>
<evidence type="ECO:0000313" key="4">
    <source>
        <dbReference type="Proteomes" id="UP000238479"/>
    </source>
</evidence>
<dbReference type="InterPro" id="IPR054734">
    <property type="entry name" value="PqqF-like_C_4"/>
</dbReference>
<evidence type="ECO:0000259" key="2">
    <source>
        <dbReference type="Pfam" id="PF22456"/>
    </source>
</evidence>
<dbReference type="Proteomes" id="UP000238479">
    <property type="component" value="Chromosome 2"/>
</dbReference>
<reference evidence="3 4" key="1">
    <citation type="journal article" date="2018" name="Nat. Genet.">
        <title>The Rosa genome provides new insights in the design of modern roses.</title>
        <authorList>
            <person name="Bendahmane M."/>
        </authorList>
    </citation>
    <scope>NUCLEOTIDE SEQUENCE [LARGE SCALE GENOMIC DNA]</scope>
    <source>
        <strain evidence="4">cv. Old Blush</strain>
    </source>
</reference>
<dbReference type="AlphaFoldDB" id="A0A2P6S061"/>
<dbReference type="STRING" id="74649.A0A2P6S061"/>
<dbReference type="SUPFAM" id="SSF63411">
    <property type="entry name" value="LuxS/MPP-like metallohydrolase"/>
    <property type="match status" value="1"/>
</dbReference>
<dbReference type="GO" id="GO:0046872">
    <property type="term" value="F:metal ion binding"/>
    <property type="evidence" value="ECO:0007669"/>
    <property type="project" value="UniProtKB-KW"/>
</dbReference>
<gene>
    <name evidence="3" type="ORF">RchiOBHm_Chr2g0151411</name>
</gene>
<evidence type="ECO:0000256" key="1">
    <source>
        <dbReference type="ARBA" id="ARBA00022723"/>
    </source>
</evidence>
<dbReference type="Gramene" id="PRQ52061">
    <property type="protein sequence ID" value="PRQ52061"/>
    <property type="gene ID" value="RchiOBHm_Chr2g0151411"/>
</dbReference>
<proteinExistence type="predicted"/>
<keyword evidence="3" id="KW-0378">Hydrolase</keyword>
<dbReference type="GO" id="GO:0005739">
    <property type="term" value="C:mitochondrion"/>
    <property type="evidence" value="ECO:0007669"/>
    <property type="project" value="TreeGrafter"/>
</dbReference>
<keyword evidence="1" id="KW-0479">Metal-binding</keyword>
<dbReference type="EMBL" id="PDCK01000040">
    <property type="protein sequence ID" value="PRQ52061.1"/>
    <property type="molecule type" value="Genomic_DNA"/>
</dbReference>
<dbReference type="InterPro" id="IPR050626">
    <property type="entry name" value="Peptidase_M16"/>
</dbReference>